<dbReference type="EMBL" id="JACOOI010000005">
    <property type="protein sequence ID" value="MBC5642528.1"/>
    <property type="molecule type" value="Genomic_DNA"/>
</dbReference>
<protein>
    <recommendedName>
        <fullName evidence="3">T9SS C-terminal target domain-containing protein</fullName>
    </recommendedName>
</protein>
<evidence type="ECO:0000313" key="1">
    <source>
        <dbReference type="EMBL" id="MBC5642528.1"/>
    </source>
</evidence>
<accession>A0ABR7DYB9</accession>
<dbReference type="RefSeq" id="WP_186958763.1">
    <property type="nucleotide sequence ID" value="NZ_JACOOI010000005.1"/>
</dbReference>
<proteinExistence type="predicted"/>
<sequence>MKHISKETICFKQIQLIIFLGLLLIGGQAKAQQATKVNIVSEDFERAGFSGNYIDPDPGIWTFYNFTYATSVPMADDAGKCIITKNSNLVGHGTPPDWTHPDHTTGEGYYLFAVKEAGTDPKKIYAATVPYVKKGEIVKFGVYYDDVDGGYNFEIQATGTGLGGQINTSANYSNSNGGWILWSHSVTATQDGAITFSIVDKYGYENKKHKFGVDDITVNMKAIQIISPASLYTYTKVNTPVAASFQAKYNNPLGSEVYTYVWQKYNGSSWIETTGMGATGGGTATSFTAEFTPAAESADGPVYYRLKVTAGSKTLYSDIITVEYTATEYQFKEDFGGSWPSTDSTNQAGASGDWWMTTGSQPTITTDFKYGEPDDRGYNRDKAEQAYGERPIKLDVAGAATYAITKLAGWKLPIPGFPGVKWNWAEGEGDDKGGFEDHSVPGDNSKGYFMYAANRTSTEKTVYKTVVPVTTEMLGQTFSLSAWQVALWGRVDILPYQFKLEVEDAKGAVTDSAKFKVSDGWEERKLLFYIPRSYQGDSIKIRISSVGENLWLGLDDISLTGYESYITIKSPATGSVVGYSVNLTVDYKYISPSINYKWQRSANGSTGWTDIAGSDSSATGDSGTFTTNISAVVDGYYYRVQAIKGSDDSADFTEALTSTPVQLFRDANYLIREDFGGCGSAQDFIYKTDNSYVIPGYDYTLAEEGTVKPNPGSGNYIITNQVYLNYWTDEGGTGRTTNWNTDVTDHSGCEDGYFLQVHARKALNGETMQFYTTTISGLCAGSKLSFKAWIANLEKNINTRQNFKFFVSFDDGSTQEKTTGNISGGSSAPWIQYGFDFFVPQGATSATLSILAEGAWDWGKAFALDDIEIKVLSPAQISVPIETEITVLSGQKETLTGSYACGNLTGTLTYQWQERTETGIWSNCSGTGATGTFQNGDFKTNYTTNPINENVYYRFIVTGNTDSACSDSVKFISEDASKSKTYFVCPDNMVDEQAGGYRWSGNLYLPGMVSLGEPGYLPSLIHMEAPEISGITYKWYTSKNGGAEDLLPDLDDYDYEQTYSSAQEVRDPILISDGETHTISVLNERNTDGQFKARTYWVEICDINGVPLSGQERVAYYLQPGYLCGSVDAVISPANARRIHRENFGGTNPGDPDVKQEPIEYITIDYELYTEDDDHLPEGGYMITKMSPPGGTGGWKTMTDHIYKDQPNETPGYLVAVNATETPGRFYTHQLKNLGACRNIELVITGWFTSFVQWNGLEKVNLKFILTNTDTGDVLAEFISGNMLDGEGNLWRQFGFRFLVPDEVTGITLEVVNNNFGTAGGNDVLMDDIEIYLVIPPVTLVPSVDGYVCGKDEGVLFLHGTYTDDGTLGNYLDYRWEFSPTGKDGPWQPIVSVIGEVTSGVITTDKSKFEIYPFTAANNGYYRLVVGQSGAFNGTPNYACMAVSEPRELLFAASVEELPAPSLAGNKTAFCYSDVDKDGYITITNQDTRVSENDPYASYTWMVGGTVVSDTTAKALKLKLDDYAPGFYTISLAANNSLGCTEASMHEFVLFPRVTTWTGNGEENNWNDFRNWDNGVPGYCTNVIIPNESITVDQTTLLDHYPLLIKPTIDSLNIVNNYTQNQLNLNLQKEKQNDGIFSLRPACDTITFKMGGGVARTNYLNYRSAEVDLDVKPGRWYTVSAPLRAMYSGDYFVEGSIKRQNPAVYMMKYNTTNPQTKDTPAEVTGDFSNPFNTLTEELSPGLGYAIGVYEGEDIEAKLQSFRFPKDSTTYSIWNYHGVYLGETPALDRTGIGRFTYEQRIDMDGNLPLNRDIAGFDVTIEDDQNSYTTTLLGNPFMSHLDFRQFKAANQAITGGYYIWTDNETFEAYNPGVFSSDPYLIAPMQSFIVEKEGQISSLQFNFTMSMTTSDITLRSTRSMEEATLKMDVLRDQVAQSYIRLKYVPFEENRYNARKDMWTLFSEENTEPAVLYALLDGKATSIRTLGDLSKPIELGVRTAVKGKLTLRLSGMETIDTSQDIYLQDTFTGTLQNMRENPEYTFDNQTGLVEGRLFLRIGEIEEDDIPDSDIRITASNGWVIAGSSVDDPIESVKIYALNGRLIYNKQAIRQSSVSLNVFIPERVVLITVTTRNRQKTEKVIIRYKLKS</sequence>
<reference evidence="1 2" key="1">
    <citation type="submission" date="2020-08" db="EMBL/GenBank/DDBJ databases">
        <title>Genome public.</title>
        <authorList>
            <person name="Liu C."/>
            <person name="Sun Q."/>
        </authorList>
    </citation>
    <scope>NUCLEOTIDE SEQUENCE [LARGE SCALE GENOMIC DNA]</scope>
    <source>
        <strain evidence="1 2">BX2</strain>
    </source>
</reference>
<evidence type="ECO:0008006" key="3">
    <source>
        <dbReference type="Google" id="ProtNLM"/>
    </source>
</evidence>
<organism evidence="1 2">
    <name type="scientific">Parabacteroides segnis</name>
    <dbReference type="NCBI Taxonomy" id="2763058"/>
    <lineage>
        <taxon>Bacteria</taxon>
        <taxon>Pseudomonadati</taxon>
        <taxon>Bacteroidota</taxon>
        <taxon>Bacteroidia</taxon>
        <taxon>Bacteroidales</taxon>
        <taxon>Tannerellaceae</taxon>
        <taxon>Parabacteroides</taxon>
    </lineage>
</organism>
<evidence type="ECO:0000313" key="2">
    <source>
        <dbReference type="Proteomes" id="UP000644010"/>
    </source>
</evidence>
<gene>
    <name evidence="1" type="ORF">H8S77_06470</name>
</gene>
<name>A0ABR7DYB9_9BACT</name>
<comment type="caution">
    <text evidence="1">The sequence shown here is derived from an EMBL/GenBank/DDBJ whole genome shotgun (WGS) entry which is preliminary data.</text>
</comment>
<keyword evidence="2" id="KW-1185">Reference proteome</keyword>
<dbReference type="Proteomes" id="UP000644010">
    <property type="component" value="Unassembled WGS sequence"/>
</dbReference>